<proteinExistence type="predicted"/>
<feature type="domain" description="HIT" evidence="3">
    <location>
        <begin position="30"/>
        <end position="138"/>
    </location>
</feature>
<evidence type="ECO:0000259" key="3">
    <source>
        <dbReference type="PROSITE" id="PS51084"/>
    </source>
</evidence>
<dbReference type="EMBL" id="BAABJQ010000050">
    <property type="protein sequence ID" value="GAA5201482.1"/>
    <property type="molecule type" value="Genomic_DNA"/>
</dbReference>
<reference evidence="5" key="1">
    <citation type="journal article" date="2019" name="Int. J. Syst. Evol. Microbiol.">
        <title>The Global Catalogue of Microorganisms (GCM) 10K type strain sequencing project: providing services to taxonomists for standard genome sequencing and annotation.</title>
        <authorList>
            <consortium name="The Broad Institute Genomics Platform"/>
            <consortium name="The Broad Institute Genome Sequencing Center for Infectious Disease"/>
            <person name="Wu L."/>
            <person name="Ma J."/>
        </authorList>
    </citation>
    <scope>NUCLEOTIDE SEQUENCE [LARGE SCALE GENOMIC DNA]</scope>
    <source>
        <strain evidence="5">JCM 18304</strain>
    </source>
</reference>
<dbReference type="InterPro" id="IPR011146">
    <property type="entry name" value="HIT-like"/>
</dbReference>
<organism evidence="4 5">
    <name type="scientific">Rugosimonospora acidiphila</name>
    <dbReference type="NCBI Taxonomy" id="556531"/>
    <lineage>
        <taxon>Bacteria</taxon>
        <taxon>Bacillati</taxon>
        <taxon>Actinomycetota</taxon>
        <taxon>Actinomycetes</taxon>
        <taxon>Micromonosporales</taxon>
        <taxon>Micromonosporaceae</taxon>
        <taxon>Rugosimonospora</taxon>
    </lineage>
</organism>
<dbReference type="Proteomes" id="UP001501570">
    <property type="component" value="Unassembled WGS sequence"/>
</dbReference>
<comment type="caution">
    <text evidence="4">The sequence shown here is derived from an EMBL/GenBank/DDBJ whole genome shotgun (WGS) entry which is preliminary data.</text>
</comment>
<dbReference type="Pfam" id="PF01230">
    <property type="entry name" value="HIT"/>
    <property type="match status" value="1"/>
</dbReference>
<dbReference type="PROSITE" id="PS51084">
    <property type="entry name" value="HIT_2"/>
    <property type="match status" value="1"/>
</dbReference>
<dbReference type="InterPro" id="IPR036265">
    <property type="entry name" value="HIT-like_sf"/>
</dbReference>
<dbReference type="RefSeq" id="WP_345639069.1">
    <property type="nucleotide sequence ID" value="NZ_BAABJQ010000050.1"/>
</dbReference>
<evidence type="ECO:0000256" key="1">
    <source>
        <dbReference type="PROSITE-ProRule" id="PRU00464"/>
    </source>
</evidence>
<name>A0ABP9SRP4_9ACTN</name>
<accession>A0ABP9SRP4</accession>
<feature type="region of interest" description="Disordered" evidence="2">
    <location>
        <begin position="135"/>
        <end position="174"/>
    </location>
</feature>
<protein>
    <recommendedName>
        <fullName evidence="3">HIT domain-containing protein</fullName>
    </recommendedName>
</protein>
<dbReference type="Gene3D" id="3.30.428.10">
    <property type="entry name" value="HIT-like"/>
    <property type="match status" value="1"/>
</dbReference>
<feature type="short sequence motif" description="Histidine triad motif" evidence="1">
    <location>
        <begin position="123"/>
        <end position="127"/>
    </location>
</feature>
<evidence type="ECO:0000313" key="5">
    <source>
        <dbReference type="Proteomes" id="UP001501570"/>
    </source>
</evidence>
<keyword evidence="5" id="KW-1185">Reference proteome</keyword>
<dbReference type="SUPFAM" id="SSF54197">
    <property type="entry name" value="HIT-like"/>
    <property type="match status" value="1"/>
</dbReference>
<evidence type="ECO:0000256" key="2">
    <source>
        <dbReference type="SAM" id="MobiDB-lite"/>
    </source>
</evidence>
<gene>
    <name evidence="4" type="ORF">GCM10023322_81540</name>
</gene>
<sequence>MSMPLYQFGNYRHEEQRAEMERLAAGGICLFCPDHLSGEPTHEPLLRTGHWTVIHNRYPYADTRLHLLMVPDEHVSDLVDLSPEAREDFWTALAWIRDHYELSFYGLGARNGDSRFTGGTIGHLHVHVIVGDVDDPDHRPVRMKLSSRPAPGEPEPSAGGGVAGGVDPDQLDAG</sequence>
<evidence type="ECO:0000313" key="4">
    <source>
        <dbReference type="EMBL" id="GAA5201482.1"/>
    </source>
</evidence>